<dbReference type="AlphaFoldDB" id="A0A3Q4HMA2"/>
<dbReference type="PROSITE" id="PS50835">
    <property type="entry name" value="IG_LIKE"/>
    <property type="match status" value="1"/>
</dbReference>
<dbReference type="GO" id="GO:0009897">
    <property type="term" value="C:external side of plasma membrane"/>
    <property type="evidence" value="ECO:0007669"/>
    <property type="project" value="TreeGrafter"/>
</dbReference>
<dbReference type="GO" id="GO:0001817">
    <property type="term" value="P:regulation of cytokine production"/>
    <property type="evidence" value="ECO:0007669"/>
    <property type="project" value="TreeGrafter"/>
</dbReference>
<dbReference type="PANTHER" id="PTHR24100">
    <property type="entry name" value="BUTYROPHILIN"/>
    <property type="match status" value="1"/>
</dbReference>
<keyword evidence="4" id="KW-0472">Membrane</keyword>
<evidence type="ECO:0000313" key="8">
    <source>
        <dbReference type="Ensembl" id="ENSNBRP00000018307.1"/>
    </source>
</evidence>
<reference evidence="8" key="1">
    <citation type="submission" date="2025-08" db="UniProtKB">
        <authorList>
            <consortium name="Ensembl"/>
        </authorList>
    </citation>
    <scope>IDENTIFICATION</scope>
</reference>
<dbReference type="SUPFAM" id="SSF48726">
    <property type="entry name" value="Immunoglobulin"/>
    <property type="match status" value="2"/>
</dbReference>
<protein>
    <recommendedName>
        <fullName evidence="7">Ig-like domain-containing protein</fullName>
    </recommendedName>
</protein>
<proteinExistence type="predicted"/>
<dbReference type="FunFam" id="2.60.40.10:FF:000088">
    <property type="entry name" value="Butyrophilin subfamily 1 member A1"/>
    <property type="match status" value="1"/>
</dbReference>
<reference evidence="8" key="2">
    <citation type="submission" date="2025-09" db="UniProtKB">
        <authorList>
            <consortium name="Ensembl"/>
        </authorList>
    </citation>
    <scope>IDENTIFICATION</scope>
</reference>
<dbReference type="InterPro" id="IPR013783">
    <property type="entry name" value="Ig-like_fold"/>
</dbReference>
<dbReference type="GeneTree" id="ENSGT01050000244843"/>
<keyword evidence="3" id="KW-1133">Transmembrane helix</keyword>
<dbReference type="InterPro" id="IPR053896">
    <property type="entry name" value="BTN3A2-like_Ig-C"/>
</dbReference>
<dbReference type="GO" id="GO:0005102">
    <property type="term" value="F:signaling receptor binding"/>
    <property type="evidence" value="ECO:0007669"/>
    <property type="project" value="TreeGrafter"/>
</dbReference>
<comment type="subcellular location">
    <subcellularLocation>
        <location evidence="1">Membrane</location>
    </subcellularLocation>
</comment>
<feature type="domain" description="Ig-like" evidence="7">
    <location>
        <begin position="110"/>
        <end position="198"/>
    </location>
</feature>
<evidence type="ECO:0000313" key="9">
    <source>
        <dbReference type="Proteomes" id="UP000261580"/>
    </source>
</evidence>
<name>A0A3Q4HMA2_NEOBR</name>
<sequence length="267" mass="30587">LKFILCLNYVFGFSLNDNTAFEIATRCAKNITKCILAQGLSNVEIIQRLQFNNSWRRHCSNKQVNHLVGQNPSYKNRTSVSTEKLKTGDVSLKITKVRLSDEGTYRCFIPGLNANFSVELVVGNPGVLECKSKGWYPEPEVFWLENKGKIISAGSKEMLRGPDDLYVLSSRLTLEKGHSNNITCRIQQNNQYREAKIHVPVREKTQRKTQRKIATQKPVLSLQIQKSVQQTKRSLAKVSPQWKKISQEKVQQKIRVNNKNCPQKKEK</sequence>
<dbReference type="Pfam" id="PF07686">
    <property type="entry name" value="V-set"/>
    <property type="match status" value="1"/>
</dbReference>
<keyword evidence="5" id="KW-0393">Immunoglobulin domain</keyword>
<dbReference type="SMART" id="SM00406">
    <property type="entry name" value="IGv"/>
    <property type="match status" value="1"/>
</dbReference>
<dbReference type="Proteomes" id="UP000261580">
    <property type="component" value="Unassembled WGS sequence"/>
</dbReference>
<dbReference type="InterPro" id="IPR036179">
    <property type="entry name" value="Ig-like_dom_sf"/>
</dbReference>
<feature type="region of interest" description="Disordered" evidence="6">
    <location>
        <begin position="247"/>
        <end position="267"/>
    </location>
</feature>
<evidence type="ECO:0000256" key="2">
    <source>
        <dbReference type="ARBA" id="ARBA00022692"/>
    </source>
</evidence>
<evidence type="ECO:0000256" key="6">
    <source>
        <dbReference type="SAM" id="MobiDB-lite"/>
    </source>
</evidence>
<dbReference type="Bgee" id="ENSNBRG00000014073">
    <property type="expression patterns" value="Expressed in heart"/>
</dbReference>
<dbReference type="Ensembl" id="ENSNBRT00000018797.1">
    <property type="protein sequence ID" value="ENSNBRP00000018307.1"/>
    <property type="gene ID" value="ENSNBRG00000014073.1"/>
</dbReference>
<keyword evidence="2" id="KW-0812">Transmembrane</keyword>
<organism evidence="8 9">
    <name type="scientific">Neolamprologus brichardi</name>
    <name type="common">Fairy cichlid</name>
    <name type="synonym">Lamprologus brichardi</name>
    <dbReference type="NCBI Taxonomy" id="32507"/>
    <lineage>
        <taxon>Eukaryota</taxon>
        <taxon>Metazoa</taxon>
        <taxon>Chordata</taxon>
        <taxon>Craniata</taxon>
        <taxon>Vertebrata</taxon>
        <taxon>Euteleostomi</taxon>
        <taxon>Actinopterygii</taxon>
        <taxon>Neopterygii</taxon>
        <taxon>Teleostei</taxon>
        <taxon>Neoteleostei</taxon>
        <taxon>Acanthomorphata</taxon>
        <taxon>Ovalentaria</taxon>
        <taxon>Cichlomorphae</taxon>
        <taxon>Cichliformes</taxon>
        <taxon>Cichlidae</taxon>
        <taxon>African cichlids</taxon>
        <taxon>Pseudocrenilabrinae</taxon>
        <taxon>Lamprologini</taxon>
        <taxon>Neolamprologus</taxon>
    </lineage>
</organism>
<dbReference type="Gene3D" id="2.60.40.10">
    <property type="entry name" value="Immunoglobulins"/>
    <property type="match status" value="2"/>
</dbReference>
<dbReference type="InterPro" id="IPR013106">
    <property type="entry name" value="Ig_V-set"/>
</dbReference>
<evidence type="ECO:0000256" key="5">
    <source>
        <dbReference type="ARBA" id="ARBA00023319"/>
    </source>
</evidence>
<accession>A0A3Q4HMA2</accession>
<evidence type="ECO:0000256" key="3">
    <source>
        <dbReference type="ARBA" id="ARBA00022989"/>
    </source>
</evidence>
<evidence type="ECO:0000259" key="7">
    <source>
        <dbReference type="PROSITE" id="PS50835"/>
    </source>
</evidence>
<dbReference type="PANTHER" id="PTHR24100:SF151">
    <property type="entry name" value="ICOS LIGAND"/>
    <property type="match status" value="1"/>
</dbReference>
<evidence type="ECO:0000256" key="1">
    <source>
        <dbReference type="ARBA" id="ARBA00004370"/>
    </source>
</evidence>
<evidence type="ECO:0000256" key="4">
    <source>
        <dbReference type="ARBA" id="ARBA00023136"/>
    </source>
</evidence>
<keyword evidence="9" id="KW-1185">Reference proteome</keyword>
<dbReference type="Pfam" id="PF22705">
    <property type="entry name" value="C2-set_3"/>
    <property type="match status" value="1"/>
</dbReference>
<dbReference type="InterPro" id="IPR007110">
    <property type="entry name" value="Ig-like_dom"/>
</dbReference>
<dbReference type="GO" id="GO:0050852">
    <property type="term" value="P:T cell receptor signaling pathway"/>
    <property type="evidence" value="ECO:0007669"/>
    <property type="project" value="TreeGrafter"/>
</dbReference>
<dbReference type="InterPro" id="IPR050504">
    <property type="entry name" value="IgSF_BTN/MOG"/>
</dbReference>